<sequence length="175" mass="18307">MKFNLNHRAVLAILGLFVLGSAASVQAETNTGNMTVTANVETACTISASPMAFGTVIPGITKETTATVTANCTNGTPYTLDLGDGLNHITTGGTGAEYRRQMASTTFRLPYVVYIDATRATEIGATAVALNNLLTTTVGNGENQDVMIYGRIKAAETATQEPGTYADTVIVTISY</sequence>
<dbReference type="InterPro" id="IPR007893">
    <property type="entry name" value="Spore_coat_U/FanG"/>
</dbReference>
<reference evidence="3 4" key="1">
    <citation type="journal article" date="2013" name="Genome Announc.">
        <title>Draft Genome Sequence of Desulfotignum phosphitoxidans DSM 13687 Strain FiPS-3.</title>
        <authorList>
            <person name="Poehlein A."/>
            <person name="Daniel R."/>
            <person name="Simeonova D.D."/>
        </authorList>
    </citation>
    <scope>NUCLEOTIDE SEQUENCE [LARGE SCALE GENOMIC DNA]</scope>
    <source>
        <strain evidence="3 4">DSM 13687</strain>
    </source>
</reference>
<proteinExistence type="predicted"/>
<keyword evidence="1" id="KW-0732">Signal</keyword>
<accession>S0G6C5</accession>
<dbReference type="Proteomes" id="UP000014216">
    <property type="component" value="Unassembled WGS sequence"/>
</dbReference>
<dbReference type="AlphaFoldDB" id="S0G6C5"/>
<dbReference type="RefSeq" id="WP_006964326.1">
    <property type="nucleotide sequence ID" value="NZ_APJX01000001.1"/>
</dbReference>
<feature type="signal peptide" evidence="1">
    <location>
        <begin position="1"/>
        <end position="27"/>
    </location>
</feature>
<dbReference type="OrthoDB" id="5382609at2"/>
<keyword evidence="3" id="KW-0946">Virion</keyword>
<evidence type="ECO:0000313" key="4">
    <source>
        <dbReference type="Proteomes" id="UP000014216"/>
    </source>
</evidence>
<evidence type="ECO:0000259" key="2">
    <source>
        <dbReference type="Pfam" id="PF05229"/>
    </source>
</evidence>
<gene>
    <name evidence="3" type="ORF">Dpo_1c07200</name>
</gene>
<dbReference type="InterPro" id="IPR053167">
    <property type="entry name" value="Spore_coat_component"/>
</dbReference>
<comment type="caution">
    <text evidence="3">The sequence shown here is derived from an EMBL/GenBank/DDBJ whole genome shotgun (WGS) entry which is preliminary data.</text>
</comment>
<feature type="domain" description="Spore coat protein U/FanG" evidence="2">
    <location>
        <begin position="31"/>
        <end position="172"/>
    </location>
</feature>
<evidence type="ECO:0000313" key="3">
    <source>
        <dbReference type="EMBL" id="EMS81579.1"/>
    </source>
</evidence>
<keyword evidence="3" id="KW-0167">Capsid protein</keyword>
<name>S0G6C5_9BACT</name>
<keyword evidence="4" id="KW-1185">Reference proteome</keyword>
<organism evidence="3 4">
    <name type="scientific">Desulfotignum phosphitoxidans DSM 13687</name>
    <dbReference type="NCBI Taxonomy" id="1286635"/>
    <lineage>
        <taxon>Bacteria</taxon>
        <taxon>Pseudomonadati</taxon>
        <taxon>Thermodesulfobacteriota</taxon>
        <taxon>Desulfobacteria</taxon>
        <taxon>Desulfobacterales</taxon>
        <taxon>Desulfobacteraceae</taxon>
        <taxon>Desulfotignum</taxon>
    </lineage>
</organism>
<protein>
    <submittedName>
        <fullName evidence="3">Spore coat protein U domain-containing protein</fullName>
    </submittedName>
</protein>
<dbReference type="PANTHER" id="PTHR37089:SF4">
    <property type="entry name" value="EXPORTED PROTEIN"/>
    <property type="match status" value="1"/>
</dbReference>
<dbReference type="Pfam" id="PF05229">
    <property type="entry name" value="SCPU"/>
    <property type="match status" value="1"/>
</dbReference>
<dbReference type="SMART" id="SM00972">
    <property type="entry name" value="SCPU"/>
    <property type="match status" value="1"/>
</dbReference>
<dbReference type="EMBL" id="APJX01000001">
    <property type="protein sequence ID" value="EMS81579.1"/>
    <property type="molecule type" value="Genomic_DNA"/>
</dbReference>
<evidence type="ECO:0000256" key="1">
    <source>
        <dbReference type="SAM" id="SignalP"/>
    </source>
</evidence>
<feature type="chain" id="PRO_5004497595" evidence="1">
    <location>
        <begin position="28"/>
        <end position="175"/>
    </location>
</feature>
<dbReference type="PANTHER" id="PTHR37089">
    <property type="entry name" value="PROTEIN U-RELATED"/>
    <property type="match status" value="1"/>
</dbReference>